<name>A0A4U1CVK3_9SPHI</name>
<evidence type="ECO:0000256" key="1">
    <source>
        <dbReference type="SAM" id="Phobius"/>
    </source>
</evidence>
<dbReference type="InterPro" id="IPR011044">
    <property type="entry name" value="Quino_amine_DH_bsu"/>
</dbReference>
<accession>A0A4U1CVK3</accession>
<gene>
    <name evidence="3" type="ORF">FA048_06935</name>
</gene>
<organism evidence="3 4">
    <name type="scientific">Pedobacter polaris</name>
    <dbReference type="NCBI Taxonomy" id="2571273"/>
    <lineage>
        <taxon>Bacteria</taxon>
        <taxon>Pseudomonadati</taxon>
        <taxon>Bacteroidota</taxon>
        <taxon>Sphingobacteriia</taxon>
        <taxon>Sphingobacteriales</taxon>
        <taxon>Sphingobacteriaceae</taxon>
        <taxon>Pedobacter</taxon>
    </lineage>
</organism>
<proteinExistence type="predicted"/>
<feature type="transmembrane region" description="Helical" evidence="1">
    <location>
        <begin position="12"/>
        <end position="28"/>
    </location>
</feature>
<feature type="domain" description="DUF5008" evidence="2">
    <location>
        <begin position="34"/>
        <end position="125"/>
    </location>
</feature>
<dbReference type="EMBL" id="SWBR01000002">
    <property type="protein sequence ID" value="TKC09938.1"/>
    <property type="molecule type" value="Genomic_DNA"/>
</dbReference>
<dbReference type="Pfam" id="PF16400">
    <property type="entry name" value="DUF5008"/>
    <property type="match status" value="1"/>
</dbReference>
<keyword evidence="1" id="KW-0472">Membrane</keyword>
<dbReference type="SUPFAM" id="SSF50969">
    <property type="entry name" value="YVTN repeat-like/Quinoprotein amine dehydrogenase"/>
    <property type="match status" value="1"/>
</dbReference>
<evidence type="ECO:0000259" key="2">
    <source>
        <dbReference type="Pfam" id="PF16400"/>
    </source>
</evidence>
<dbReference type="Gene3D" id="2.80.10.50">
    <property type="match status" value="1"/>
</dbReference>
<keyword evidence="4" id="KW-1185">Reference proteome</keyword>
<sequence length="571" mass="62001">MRNMFNNYKNRIHLNHILVLLIALVIYSCKKGDVIGEDPYAGGKQPLGIKFDNTLPDPALATQGSEVTVFVRGVKKFENDYKLYVNEIEAKVLKLTDTTALIVVPDNASTGGLSIVTKEQTFFGPVLKIEGKVSIDESFQTNGASYRDNNSNNNNAAINDITALANGNFFVGGSFNNFDNRWTEKIPNGGIAQIDLNGSYVAPVTNDASSVNFGKGANGVLTNVTRLTNGVHSGKYIISGIFSSFNSTRPNRFNINSITRLNSNGTLDSTIIDVINPTPNDLKKNRDTVPTFNGGVDGFIRKSFVFGNRLYIVGGFNNYVRRFYERSTYDTKVLDVVRMNQMACLKINEANPVDEGSLDLTFHYNSATKQSPIAGNGNINDAIQQPDGKLILVGAFTTFNGLPANHIVRINLDGSVDQSFSVGKGADDDITSITYNATTNKIMVAGLFKNFNNSSKQGVAMLELDGSLTPTFNFGTVTTGIPNFAGQLNSGKIIVSGSFKTYNGVIRQGFMIINADGSLAAGYNNTGQFVGSIHKMIETTSGTNTKVTLVGLISRFDNRTFRSILRITLKN</sequence>
<dbReference type="Proteomes" id="UP000309488">
    <property type="component" value="Unassembled WGS sequence"/>
</dbReference>
<protein>
    <submittedName>
        <fullName evidence="3">DUF5008 domain-containing protein</fullName>
    </submittedName>
</protein>
<dbReference type="InterPro" id="IPR032175">
    <property type="entry name" value="DUF5008"/>
</dbReference>
<dbReference type="OrthoDB" id="9805017at2"/>
<dbReference type="AlphaFoldDB" id="A0A4U1CVK3"/>
<keyword evidence="1" id="KW-0812">Transmembrane</keyword>
<keyword evidence="1" id="KW-1133">Transmembrane helix</keyword>
<evidence type="ECO:0000313" key="4">
    <source>
        <dbReference type="Proteomes" id="UP000309488"/>
    </source>
</evidence>
<dbReference type="PROSITE" id="PS51257">
    <property type="entry name" value="PROKAR_LIPOPROTEIN"/>
    <property type="match status" value="1"/>
</dbReference>
<evidence type="ECO:0000313" key="3">
    <source>
        <dbReference type="EMBL" id="TKC09938.1"/>
    </source>
</evidence>
<dbReference type="InterPro" id="IPR013431">
    <property type="entry name" value="Delta_60_rpt"/>
</dbReference>
<reference evidence="3 4" key="1">
    <citation type="submission" date="2019-04" db="EMBL/GenBank/DDBJ databases">
        <title>Pedobacter sp. RP-3-22 sp. nov., isolated from Arctic soil.</title>
        <authorList>
            <person name="Dahal R.H."/>
            <person name="Kim D.-U."/>
        </authorList>
    </citation>
    <scope>NUCLEOTIDE SEQUENCE [LARGE SCALE GENOMIC DNA]</scope>
    <source>
        <strain evidence="3 4">RP-3-22</strain>
    </source>
</reference>
<dbReference type="Pfam" id="PF17164">
    <property type="entry name" value="DUF5122"/>
    <property type="match status" value="4"/>
</dbReference>
<comment type="caution">
    <text evidence="3">The sequence shown here is derived from an EMBL/GenBank/DDBJ whole genome shotgun (WGS) entry which is preliminary data.</text>
</comment>